<dbReference type="SUPFAM" id="SSF48452">
    <property type="entry name" value="TPR-like"/>
    <property type="match status" value="1"/>
</dbReference>
<dbReference type="RefSeq" id="WP_378063748.1">
    <property type="nucleotide sequence ID" value="NZ_JBHSXS010000023.1"/>
</dbReference>
<comment type="caution">
    <text evidence="3">The sequence shown here is derived from an EMBL/GenBank/DDBJ whole genome shotgun (WGS) entry which is preliminary data.</text>
</comment>
<name>A0ABW2CTJ0_9ACTN</name>
<reference evidence="4" key="1">
    <citation type="journal article" date="2019" name="Int. J. Syst. Evol. Microbiol.">
        <title>The Global Catalogue of Microorganisms (GCM) 10K type strain sequencing project: providing services to taxonomists for standard genome sequencing and annotation.</title>
        <authorList>
            <consortium name="The Broad Institute Genomics Platform"/>
            <consortium name="The Broad Institute Genome Sequencing Center for Infectious Disease"/>
            <person name="Wu L."/>
            <person name="Ma J."/>
        </authorList>
    </citation>
    <scope>NUCLEOTIDE SEQUENCE [LARGE SCALE GENOMIC DNA]</scope>
    <source>
        <strain evidence="4">JCM 3369</strain>
    </source>
</reference>
<dbReference type="InterPro" id="IPR011990">
    <property type="entry name" value="TPR-like_helical_dom_sf"/>
</dbReference>
<dbReference type="PANTHER" id="PTHR10098:SF108">
    <property type="entry name" value="TETRATRICOPEPTIDE REPEAT PROTEIN 28"/>
    <property type="match status" value="1"/>
</dbReference>
<gene>
    <name evidence="3" type="ORF">ACFQKB_29965</name>
</gene>
<protein>
    <submittedName>
        <fullName evidence="3">CHAT domain-containing protein</fullName>
    </submittedName>
</protein>
<dbReference type="Gene3D" id="1.25.40.10">
    <property type="entry name" value="Tetratricopeptide repeat domain"/>
    <property type="match status" value="2"/>
</dbReference>
<proteinExistence type="predicted"/>
<dbReference type="Pfam" id="PF12770">
    <property type="entry name" value="CHAT"/>
    <property type="match status" value="1"/>
</dbReference>
<keyword evidence="4" id="KW-1185">Reference proteome</keyword>
<dbReference type="InterPro" id="IPR024983">
    <property type="entry name" value="CHAT_dom"/>
</dbReference>
<dbReference type="EMBL" id="JBHSXS010000023">
    <property type="protein sequence ID" value="MFC6884019.1"/>
    <property type="molecule type" value="Genomic_DNA"/>
</dbReference>
<evidence type="ECO:0000313" key="4">
    <source>
        <dbReference type="Proteomes" id="UP001596380"/>
    </source>
</evidence>
<accession>A0ABW2CTJ0</accession>
<feature type="region of interest" description="Disordered" evidence="1">
    <location>
        <begin position="452"/>
        <end position="472"/>
    </location>
</feature>
<evidence type="ECO:0000256" key="1">
    <source>
        <dbReference type="SAM" id="MobiDB-lite"/>
    </source>
</evidence>
<feature type="domain" description="CHAT" evidence="2">
    <location>
        <begin position="610"/>
        <end position="832"/>
    </location>
</feature>
<sequence length="848" mass="88204">MTGSQAGALLRMVAVDPERAYTRALKTLRRPGAVAVVGVLRAAALAAKELGRPEEGIDFLGQALARADEYEAAQVRMNLVGLLAARGDVQAALAEAERAAGVLRGADADRLAANRACALARAGRLGAAPEVAARALARLRRGDDPFTLCGLLTNLGLAAALRGDLEEAEGTVGEAVAVAREAGMRHQEAMATANLAFVVSRRGDLPRALRLFAAAEPGLAGERIAQTRFDQAETLIQAGLPGEARPTLAAALADAAAHGRHCDAADGMLLLAHAELADGDPERAAQTAERARATFAEQERTGWMLLAEHLVLRARWTSGERSTILLGSAAVTADRLARGGWAEASAEARIIAARVALALRRPAGHLLAPVLDVRGPASLRVAFWHATALERWERHDPRGARAAVWAGLRAAEEHADVFGALDLRARAAGLGAELADLGLRLARSARELLTAEERRRASARRPDASRPHPDPERAAALAELRVLSTEHTVAAARGDVPRALAARLAGAEARLQAGTGRRPASLPDGADGAEPCRADLPDVAAALGDRVLLELVRIGDELHAVTVRDGRPRRHRLCAYEEAGRAVELARFAARRLAEREDDAQAASGLAGAAATLDNLLFGPLARELPDGADLVIAPTGRLHGLPWAAVPSLSERPFTVVPSAHAWLHAALRPPGRGAPLLVAGPGLGHAEREIAALALLYPSARVLGGPAARVETVRDALAGCGLAHVAAHGEFREGNGLFSELRLADGPLLVHDLEEPACVPRTVVLSACDAGRAEGGDAVIGMAGVLLALGASTVIASVTPVLDAATPAFMTAFHTALAKARLSPARALASVPRTPGVQGFLCFGAG</sequence>
<evidence type="ECO:0000259" key="2">
    <source>
        <dbReference type="Pfam" id="PF12770"/>
    </source>
</evidence>
<organism evidence="3 4">
    <name type="scientific">Actinomadura yumaensis</name>
    <dbReference type="NCBI Taxonomy" id="111807"/>
    <lineage>
        <taxon>Bacteria</taxon>
        <taxon>Bacillati</taxon>
        <taxon>Actinomycetota</taxon>
        <taxon>Actinomycetes</taxon>
        <taxon>Streptosporangiales</taxon>
        <taxon>Thermomonosporaceae</taxon>
        <taxon>Actinomadura</taxon>
    </lineage>
</organism>
<dbReference type="Proteomes" id="UP001596380">
    <property type="component" value="Unassembled WGS sequence"/>
</dbReference>
<dbReference type="PANTHER" id="PTHR10098">
    <property type="entry name" value="RAPSYN-RELATED"/>
    <property type="match status" value="1"/>
</dbReference>
<evidence type="ECO:0000313" key="3">
    <source>
        <dbReference type="EMBL" id="MFC6884019.1"/>
    </source>
</evidence>